<keyword evidence="2" id="KW-1185">Reference proteome</keyword>
<gene>
    <name evidence="1" type="ORF">PHYBLDRAFT_167997</name>
</gene>
<dbReference type="AlphaFoldDB" id="A0A167MZH1"/>
<evidence type="ECO:0000313" key="2">
    <source>
        <dbReference type="Proteomes" id="UP000077315"/>
    </source>
</evidence>
<dbReference type="GeneID" id="28996684"/>
<organism evidence="1 2">
    <name type="scientific">Phycomyces blakesleeanus (strain ATCC 8743b / DSM 1359 / FGSC 10004 / NBRC 33097 / NRRL 1555)</name>
    <dbReference type="NCBI Taxonomy" id="763407"/>
    <lineage>
        <taxon>Eukaryota</taxon>
        <taxon>Fungi</taxon>
        <taxon>Fungi incertae sedis</taxon>
        <taxon>Mucoromycota</taxon>
        <taxon>Mucoromycotina</taxon>
        <taxon>Mucoromycetes</taxon>
        <taxon>Mucorales</taxon>
        <taxon>Phycomycetaceae</taxon>
        <taxon>Phycomyces</taxon>
    </lineage>
</organism>
<dbReference type="VEuPathDB" id="FungiDB:PHYBLDRAFT_167997"/>
<proteinExistence type="predicted"/>
<name>A0A167MZH1_PHYB8</name>
<evidence type="ECO:0000313" key="1">
    <source>
        <dbReference type="EMBL" id="OAD74594.1"/>
    </source>
</evidence>
<dbReference type="Proteomes" id="UP000077315">
    <property type="component" value="Unassembled WGS sequence"/>
</dbReference>
<reference evidence="2" key="1">
    <citation type="submission" date="2015-06" db="EMBL/GenBank/DDBJ databases">
        <title>Expansion of signal transduction pathways in fungi by whole-genome duplication.</title>
        <authorList>
            <consortium name="DOE Joint Genome Institute"/>
            <person name="Corrochano L.M."/>
            <person name="Kuo A."/>
            <person name="Marcet-Houben M."/>
            <person name="Polaino S."/>
            <person name="Salamov A."/>
            <person name="Villalobos J.M."/>
            <person name="Alvarez M.I."/>
            <person name="Avalos J."/>
            <person name="Benito E.P."/>
            <person name="Benoit I."/>
            <person name="Burger G."/>
            <person name="Camino L.P."/>
            <person name="Canovas D."/>
            <person name="Cerda-Olmedo E."/>
            <person name="Cheng J.-F."/>
            <person name="Dominguez A."/>
            <person name="Elias M."/>
            <person name="Eslava A.P."/>
            <person name="Glaser F."/>
            <person name="Grimwood J."/>
            <person name="Gutierrez G."/>
            <person name="Heitman J."/>
            <person name="Henrissat B."/>
            <person name="Iturriaga E.A."/>
            <person name="Lang B.F."/>
            <person name="Lavin J.L."/>
            <person name="Lee S."/>
            <person name="Li W."/>
            <person name="Lindquist E."/>
            <person name="Lopez-Garcia S."/>
            <person name="Luque E.M."/>
            <person name="Marcos A.T."/>
            <person name="Martin J."/>
            <person name="McCluskey K."/>
            <person name="Medina H.R."/>
            <person name="Miralles-Duran A."/>
            <person name="Miyazaki A."/>
            <person name="Munoz-Torres E."/>
            <person name="Oguiza J.A."/>
            <person name="Ohm R."/>
            <person name="Olmedo M."/>
            <person name="Orejas M."/>
            <person name="Ortiz-Castellanos L."/>
            <person name="Pisabarro A.G."/>
            <person name="Rodriguez-Romero J."/>
            <person name="Ruiz-Herrera J."/>
            <person name="Ruiz-Vazquez R."/>
            <person name="Sanz C."/>
            <person name="Schackwitz W."/>
            <person name="Schmutz J."/>
            <person name="Shahriari M."/>
            <person name="Shelest E."/>
            <person name="Silva-Franco F."/>
            <person name="Soanes D."/>
            <person name="Syed K."/>
            <person name="Tagua V.G."/>
            <person name="Talbot N.J."/>
            <person name="Thon M."/>
            <person name="De vries R.P."/>
            <person name="Wiebenga A."/>
            <person name="Yadav J.S."/>
            <person name="Braun E.L."/>
            <person name="Baker S."/>
            <person name="Garre V."/>
            <person name="Horwitz B."/>
            <person name="Torres-Martinez S."/>
            <person name="Idnurm A."/>
            <person name="Herrera-Estrella A."/>
            <person name="Gabaldon T."/>
            <person name="Grigoriev I.V."/>
        </authorList>
    </citation>
    <scope>NUCLEOTIDE SEQUENCE [LARGE SCALE GENOMIC DNA]</scope>
    <source>
        <strain evidence="2">NRRL 1555(-)</strain>
    </source>
</reference>
<dbReference type="RefSeq" id="XP_018292634.1">
    <property type="nucleotide sequence ID" value="XM_018435778.1"/>
</dbReference>
<dbReference type="InParanoid" id="A0A167MZH1"/>
<dbReference type="EMBL" id="KV440979">
    <property type="protein sequence ID" value="OAD74594.1"/>
    <property type="molecule type" value="Genomic_DNA"/>
</dbReference>
<sequence>MTSNGMIYVYQYTLVPSVINNCVRIKYKNPDRWLVPTRSSNRLPEFNFGDSCGDERNMALTYSASNRNTKDTNLTKPRPKIVDGIRYVALLNVHGLKFRTFD</sequence>
<protein>
    <submittedName>
        <fullName evidence="1">Uncharacterized protein</fullName>
    </submittedName>
</protein>
<accession>A0A167MZH1</accession>